<evidence type="ECO:0000313" key="2">
    <source>
        <dbReference type="EMBL" id="CAA7060103.1"/>
    </source>
</evidence>
<evidence type="ECO:0008006" key="4">
    <source>
        <dbReference type="Google" id="ProtNLM"/>
    </source>
</evidence>
<name>A0A6D2L6S2_9BRAS</name>
<evidence type="ECO:0000313" key="3">
    <source>
        <dbReference type="Proteomes" id="UP000467841"/>
    </source>
</evidence>
<dbReference type="AlphaFoldDB" id="A0A6D2L6S2"/>
<keyword evidence="3" id="KW-1185">Reference proteome</keyword>
<proteinExistence type="predicted"/>
<dbReference type="Proteomes" id="UP000467841">
    <property type="component" value="Unassembled WGS sequence"/>
</dbReference>
<organism evidence="2 3">
    <name type="scientific">Microthlaspi erraticum</name>
    <dbReference type="NCBI Taxonomy" id="1685480"/>
    <lineage>
        <taxon>Eukaryota</taxon>
        <taxon>Viridiplantae</taxon>
        <taxon>Streptophyta</taxon>
        <taxon>Embryophyta</taxon>
        <taxon>Tracheophyta</taxon>
        <taxon>Spermatophyta</taxon>
        <taxon>Magnoliopsida</taxon>
        <taxon>eudicotyledons</taxon>
        <taxon>Gunneridae</taxon>
        <taxon>Pentapetalae</taxon>
        <taxon>rosids</taxon>
        <taxon>malvids</taxon>
        <taxon>Brassicales</taxon>
        <taxon>Brassicaceae</taxon>
        <taxon>Coluteocarpeae</taxon>
        <taxon>Microthlaspi</taxon>
    </lineage>
</organism>
<evidence type="ECO:0000256" key="1">
    <source>
        <dbReference type="SAM" id="MobiDB-lite"/>
    </source>
</evidence>
<comment type="caution">
    <text evidence="2">The sequence shown here is derived from an EMBL/GenBank/DDBJ whole genome shotgun (WGS) entry which is preliminary data.</text>
</comment>
<sequence length="179" mass="20989">MLLRKMISIKMSVSQYQEMTVRLLLMMLVMSNDNEENYDSGDDVWNDDTIPDPLSSDDEEEEAERESHVDTIPPDEILALGKTFGCAYEFKQALLRYSLKTRYDIKLYMSLQNKLGAVCSDTEYDCQWRCYCSYEKSKHKMQIKVYENKHICVRSGYSKMLKSSSIAELFKERLRLNPN</sequence>
<feature type="compositionally biased region" description="Acidic residues" evidence="1">
    <location>
        <begin position="38"/>
        <end position="64"/>
    </location>
</feature>
<accession>A0A6D2L6S2</accession>
<feature type="region of interest" description="Disordered" evidence="1">
    <location>
        <begin position="38"/>
        <end position="69"/>
    </location>
</feature>
<dbReference type="OrthoDB" id="1112893at2759"/>
<dbReference type="EMBL" id="CACVBM020001817">
    <property type="protein sequence ID" value="CAA7060103.1"/>
    <property type="molecule type" value="Genomic_DNA"/>
</dbReference>
<gene>
    <name evidence="2" type="ORF">MERR_LOCUS47339</name>
</gene>
<reference evidence="2" key="1">
    <citation type="submission" date="2020-01" db="EMBL/GenBank/DDBJ databases">
        <authorList>
            <person name="Mishra B."/>
        </authorList>
    </citation>
    <scope>NUCLEOTIDE SEQUENCE [LARGE SCALE GENOMIC DNA]</scope>
</reference>
<protein>
    <recommendedName>
        <fullName evidence="4">Transposase MuDR plant domain-containing protein</fullName>
    </recommendedName>
</protein>